<sequence length="241" mass="26757">MPTIWGVSREFLAAEVIMSSDPPDEESRTSSAQAESSRTSVETTDSDASPESGEAITPHQEQGRSSDALSDAELMHRIAQGDPAALTLLRNKHAPYLRTVLPEWCAEDIQQDVFEIILKSASTFDLSRPLRPWLKAIARNKFARYAKAQVGPSKSLIAEQSGDTLTSAHDLLEKEVDAIKLHEALAKLSTSDQKLLEDIYLEELDHSTVARNLNISPINLRVRLFRARKKLLEILTKGSKQ</sequence>
<keyword evidence="4" id="KW-0804">Transcription</keyword>
<dbReference type="PANTHER" id="PTHR43133">
    <property type="entry name" value="RNA POLYMERASE ECF-TYPE SIGMA FACTO"/>
    <property type="match status" value="1"/>
</dbReference>
<keyword evidence="9" id="KW-1185">Reference proteome</keyword>
<dbReference type="AlphaFoldDB" id="E3FJ29"/>
<dbReference type="InterPro" id="IPR039425">
    <property type="entry name" value="RNA_pol_sigma-70-like"/>
</dbReference>
<feature type="domain" description="RNA polymerase sigma factor 70 region 4 type 2" evidence="7">
    <location>
        <begin position="180"/>
        <end position="231"/>
    </location>
</feature>
<evidence type="ECO:0000256" key="3">
    <source>
        <dbReference type="ARBA" id="ARBA00023082"/>
    </source>
</evidence>
<dbReference type="InterPro" id="IPR014284">
    <property type="entry name" value="RNA_pol_sigma-70_dom"/>
</dbReference>
<evidence type="ECO:0000259" key="7">
    <source>
        <dbReference type="Pfam" id="PF08281"/>
    </source>
</evidence>
<dbReference type="NCBIfam" id="TIGR02937">
    <property type="entry name" value="sigma70-ECF"/>
    <property type="match status" value="1"/>
</dbReference>
<dbReference type="InterPro" id="IPR013325">
    <property type="entry name" value="RNA_pol_sigma_r2"/>
</dbReference>
<dbReference type="eggNOG" id="COG1595">
    <property type="taxonomic scope" value="Bacteria"/>
</dbReference>
<evidence type="ECO:0000256" key="2">
    <source>
        <dbReference type="ARBA" id="ARBA00023015"/>
    </source>
</evidence>
<name>E3FJ29_STIAD</name>
<accession>E3FJ29</accession>
<dbReference type="GO" id="GO:0016987">
    <property type="term" value="F:sigma factor activity"/>
    <property type="evidence" value="ECO:0007669"/>
    <property type="project" value="UniProtKB-KW"/>
</dbReference>
<dbReference type="EMBL" id="CP002271">
    <property type="protein sequence ID" value="ADO69124.1"/>
    <property type="molecule type" value="Genomic_DNA"/>
</dbReference>
<organism evidence="8 9">
    <name type="scientific">Stigmatella aurantiaca (strain DW4/3-1)</name>
    <dbReference type="NCBI Taxonomy" id="378806"/>
    <lineage>
        <taxon>Bacteria</taxon>
        <taxon>Pseudomonadati</taxon>
        <taxon>Myxococcota</taxon>
        <taxon>Myxococcia</taxon>
        <taxon>Myxococcales</taxon>
        <taxon>Cystobacterineae</taxon>
        <taxon>Archangiaceae</taxon>
        <taxon>Stigmatella</taxon>
    </lineage>
</organism>
<dbReference type="Proteomes" id="UP000001351">
    <property type="component" value="Chromosome"/>
</dbReference>
<dbReference type="Pfam" id="PF08281">
    <property type="entry name" value="Sigma70_r4_2"/>
    <property type="match status" value="1"/>
</dbReference>
<feature type="compositionally biased region" description="Polar residues" evidence="5">
    <location>
        <begin position="29"/>
        <end position="49"/>
    </location>
</feature>
<dbReference type="Pfam" id="PF04542">
    <property type="entry name" value="Sigma70_r2"/>
    <property type="match status" value="1"/>
</dbReference>
<dbReference type="SUPFAM" id="SSF88946">
    <property type="entry name" value="Sigma2 domain of RNA polymerase sigma factors"/>
    <property type="match status" value="1"/>
</dbReference>
<keyword evidence="2" id="KW-0805">Transcription regulation</keyword>
<dbReference type="InterPro" id="IPR007627">
    <property type="entry name" value="RNA_pol_sigma70_r2"/>
</dbReference>
<comment type="similarity">
    <text evidence="1">Belongs to the sigma-70 factor family. ECF subfamily.</text>
</comment>
<evidence type="ECO:0000256" key="1">
    <source>
        <dbReference type="ARBA" id="ARBA00010641"/>
    </source>
</evidence>
<dbReference type="PANTHER" id="PTHR43133:SF62">
    <property type="entry name" value="RNA POLYMERASE SIGMA FACTOR SIGZ"/>
    <property type="match status" value="1"/>
</dbReference>
<gene>
    <name evidence="8" type="ordered locus">STAUR_1320</name>
</gene>
<dbReference type="OrthoDB" id="9796555at2"/>
<dbReference type="Gene3D" id="1.10.1740.10">
    <property type="match status" value="1"/>
</dbReference>
<keyword evidence="3" id="KW-0731">Sigma factor</keyword>
<dbReference type="InterPro" id="IPR013249">
    <property type="entry name" value="RNA_pol_sigma70_r4_t2"/>
</dbReference>
<dbReference type="Gene3D" id="1.10.10.10">
    <property type="entry name" value="Winged helix-like DNA-binding domain superfamily/Winged helix DNA-binding domain"/>
    <property type="match status" value="1"/>
</dbReference>
<dbReference type="GO" id="GO:0006352">
    <property type="term" value="P:DNA-templated transcription initiation"/>
    <property type="evidence" value="ECO:0007669"/>
    <property type="project" value="InterPro"/>
</dbReference>
<evidence type="ECO:0000256" key="5">
    <source>
        <dbReference type="SAM" id="MobiDB-lite"/>
    </source>
</evidence>
<dbReference type="HOGENOM" id="CLU_1151249_0_0_7"/>
<dbReference type="InterPro" id="IPR013324">
    <property type="entry name" value="RNA_pol_sigma_r3/r4-like"/>
</dbReference>
<dbReference type="SUPFAM" id="SSF88659">
    <property type="entry name" value="Sigma3 and sigma4 domains of RNA polymerase sigma factors"/>
    <property type="match status" value="1"/>
</dbReference>
<evidence type="ECO:0000259" key="6">
    <source>
        <dbReference type="Pfam" id="PF04542"/>
    </source>
</evidence>
<proteinExistence type="inferred from homology"/>
<dbReference type="InterPro" id="IPR036388">
    <property type="entry name" value="WH-like_DNA-bd_sf"/>
</dbReference>
<evidence type="ECO:0000256" key="4">
    <source>
        <dbReference type="ARBA" id="ARBA00023163"/>
    </source>
</evidence>
<dbReference type="KEGG" id="sur:STAUR_1320"/>
<reference evidence="8 9" key="1">
    <citation type="journal article" date="2011" name="Mol. Biol. Evol.">
        <title>Comparative genomic analysis of fruiting body formation in Myxococcales.</title>
        <authorList>
            <person name="Huntley S."/>
            <person name="Hamann N."/>
            <person name="Wegener-Feldbrugge S."/>
            <person name="Treuner-Lange A."/>
            <person name="Kube M."/>
            <person name="Reinhardt R."/>
            <person name="Klages S."/>
            <person name="Muller R."/>
            <person name="Ronning C.M."/>
            <person name="Nierman W.C."/>
            <person name="Sogaard-Andersen L."/>
        </authorList>
    </citation>
    <scope>NUCLEOTIDE SEQUENCE [LARGE SCALE GENOMIC DNA]</scope>
    <source>
        <strain evidence="8 9">DW4/3-1</strain>
    </source>
</reference>
<evidence type="ECO:0000313" key="9">
    <source>
        <dbReference type="Proteomes" id="UP000001351"/>
    </source>
</evidence>
<dbReference type="GO" id="GO:0003677">
    <property type="term" value="F:DNA binding"/>
    <property type="evidence" value="ECO:0007669"/>
    <property type="project" value="InterPro"/>
</dbReference>
<feature type="region of interest" description="Disordered" evidence="5">
    <location>
        <begin position="17"/>
        <end position="68"/>
    </location>
</feature>
<feature type="domain" description="RNA polymerase sigma-70 region 2" evidence="6">
    <location>
        <begin position="105"/>
        <end position="148"/>
    </location>
</feature>
<protein>
    <submittedName>
        <fullName evidence="8">RNA polymerase sigma factor 70</fullName>
    </submittedName>
</protein>
<evidence type="ECO:0000313" key="8">
    <source>
        <dbReference type="EMBL" id="ADO69124.1"/>
    </source>
</evidence>
<feature type="compositionally biased region" description="Polar residues" evidence="5">
    <location>
        <begin position="59"/>
        <end position="68"/>
    </location>
</feature>